<dbReference type="PANTHER" id="PTHR30055">
    <property type="entry name" value="HTH-TYPE TRANSCRIPTIONAL REGULATOR RUTR"/>
    <property type="match status" value="1"/>
</dbReference>
<evidence type="ECO:0000256" key="3">
    <source>
        <dbReference type="SAM" id="MobiDB-lite"/>
    </source>
</evidence>
<feature type="region of interest" description="Disordered" evidence="3">
    <location>
        <begin position="229"/>
        <end position="250"/>
    </location>
</feature>
<feature type="DNA-binding region" description="H-T-H motif" evidence="2">
    <location>
        <begin position="58"/>
        <end position="77"/>
    </location>
</feature>
<organism evidence="5 6">
    <name type="scientific">Thauera mechernichensis</name>
    <dbReference type="NCBI Taxonomy" id="82788"/>
    <lineage>
        <taxon>Bacteria</taxon>
        <taxon>Pseudomonadati</taxon>
        <taxon>Pseudomonadota</taxon>
        <taxon>Betaproteobacteria</taxon>
        <taxon>Rhodocyclales</taxon>
        <taxon>Zoogloeaceae</taxon>
        <taxon>Thauera</taxon>
    </lineage>
</organism>
<feature type="domain" description="HTH tetR-type" evidence="4">
    <location>
        <begin position="35"/>
        <end position="95"/>
    </location>
</feature>
<evidence type="ECO:0000259" key="4">
    <source>
        <dbReference type="PROSITE" id="PS50977"/>
    </source>
</evidence>
<gene>
    <name evidence="5" type="ORF">ACFQ4M_04530</name>
</gene>
<protein>
    <submittedName>
        <fullName evidence="5">TetR/AcrR family transcriptional regulator</fullName>
    </submittedName>
</protein>
<proteinExistence type="predicted"/>
<evidence type="ECO:0000256" key="1">
    <source>
        <dbReference type="ARBA" id="ARBA00023125"/>
    </source>
</evidence>
<name>A0ABW3WBF6_9RHOO</name>
<dbReference type="PRINTS" id="PR00455">
    <property type="entry name" value="HTHTETR"/>
</dbReference>
<evidence type="ECO:0000256" key="2">
    <source>
        <dbReference type="PROSITE-ProRule" id="PRU00335"/>
    </source>
</evidence>
<evidence type="ECO:0000313" key="5">
    <source>
        <dbReference type="EMBL" id="MFD1262839.1"/>
    </source>
</evidence>
<accession>A0ABW3WBF6</accession>
<keyword evidence="6" id="KW-1185">Reference proteome</keyword>
<evidence type="ECO:0000313" key="6">
    <source>
        <dbReference type="Proteomes" id="UP001597158"/>
    </source>
</evidence>
<dbReference type="Gene3D" id="1.10.357.10">
    <property type="entry name" value="Tetracycline Repressor, domain 2"/>
    <property type="match status" value="1"/>
</dbReference>
<reference evidence="6" key="1">
    <citation type="journal article" date="2019" name="Int. J. Syst. Evol. Microbiol.">
        <title>The Global Catalogue of Microorganisms (GCM) 10K type strain sequencing project: providing services to taxonomists for standard genome sequencing and annotation.</title>
        <authorList>
            <consortium name="The Broad Institute Genomics Platform"/>
            <consortium name="The Broad Institute Genome Sequencing Center for Infectious Disease"/>
            <person name="Wu L."/>
            <person name="Ma J."/>
        </authorList>
    </citation>
    <scope>NUCLEOTIDE SEQUENCE [LARGE SCALE GENOMIC DNA]</scope>
    <source>
        <strain evidence="6">CCUG 48884</strain>
    </source>
</reference>
<dbReference type="EMBL" id="JBHTMC010000008">
    <property type="protein sequence ID" value="MFD1262839.1"/>
    <property type="molecule type" value="Genomic_DNA"/>
</dbReference>
<dbReference type="RefSeq" id="WP_232431602.1">
    <property type="nucleotide sequence ID" value="NZ_JARQZE010000013.1"/>
</dbReference>
<dbReference type="SUPFAM" id="SSF46689">
    <property type="entry name" value="Homeodomain-like"/>
    <property type="match status" value="1"/>
</dbReference>
<dbReference type="Pfam" id="PF00440">
    <property type="entry name" value="TetR_N"/>
    <property type="match status" value="1"/>
</dbReference>
<comment type="caution">
    <text evidence="5">The sequence shown here is derived from an EMBL/GenBank/DDBJ whole genome shotgun (WGS) entry which is preliminary data.</text>
</comment>
<dbReference type="PANTHER" id="PTHR30055:SF223">
    <property type="entry name" value="HTH-TYPE TRANSCRIPTIONAL REGULATOR UIDR"/>
    <property type="match status" value="1"/>
</dbReference>
<keyword evidence="1 2" id="KW-0238">DNA-binding</keyword>
<dbReference type="InterPro" id="IPR001647">
    <property type="entry name" value="HTH_TetR"/>
</dbReference>
<dbReference type="InterPro" id="IPR009057">
    <property type="entry name" value="Homeodomain-like_sf"/>
</dbReference>
<dbReference type="InterPro" id="IPR050109">
    <property type="entry name" value="HTH-type_TetR-like_transc_reg"/>
</dbReference>
<dbReference type="Proteomes" id="UP001597158">
    <property type="component" value="Unassembled WGS sequence"/>
</dbReference>
<sequence length="250" mass="27743">MPRILMASKKTLLIDVPAPGRLPAPRKLPTQSRSRSLVTALVEACIHILEREGAEALTVNRLAEVSGVAVGSIYQYFPNKEAVVSVVFNHILHEEVTVHVPALRERVTGMPLAGALREILENMVRVELRLYRLHREFHLRYHADLQVGMRLGPYESSRQYIDDAWGPFVALYVPDMDPVRRDMSAYMLCMALRSTIRVGLEDAPERVESPVFLDCLLAMALGVLDPRLPPEPDAPGVGQNATGARPAPPS</sequence>
<dbReference type="PROSITE" id="PS50977">
    <property type="entry name" value="HTH_TETR_2"/>
    <property type="match status" value="1"/>
</dbReference>